<dbReference type="EMBL" id="CP124535">
    <property type="protein sequence ID" value="WGV15757.1"/>
    <property type="molecule type" value="Genomic_DNA"/>
</dbReference>
<dbReference type="Pfam" id="PF17863">
    <property type="entry name" value="AAA_lid_2"/>
    <property type="match status" value="1"/>
</dbReference>
<dbReference type="Gene3D" id="3.40.50.300">
    <property type="entry name" value="P-loop containing nucleotide triphosphate hydrolases"/>
    <property type="match status" value="1"/>
</dbReference>
<reference evidence="2 3" key="1">
    <citation type="submission" date="2023-04" db="EMBL/GenBank/DDBJ databases">
        <title>YMD61, complete Genome.</title>
        <authorList>
            <person name="Zhang J."/>
        </authorList>
    </citation>
    <scope>NUCLEOTIDE SEQUENCE [LARGE SCALE GENOMIC DNA]</scope>
    <source>
        <strain evidence="2 3">YMD61</strain>
    </source>
</reference>
<dbReference type="SUPFAM" id="SSF52540">
    <property type="entry name" value="P-loop containing nucleoside triphosphate hydrolases"/>
    <property type="match status" value="1"/>
</dbReference>
<dbReference type="SMART" id="SM00382">
    <property type="entry name" value="AAA"/>
    <property type="match status" value="1"/>
</dbReference>
<dbReference type="InterPro" id="IPR011703">
    <property type="entry name" value="ATPase_AAA-3"/>
</dbReference>
<dbReference type="PIRSF" id="PIRSF002849">
    <property type="entry name" value="AAA_ATPase_chaperone_MoxR_prd"/>
    <property type="match status" value="1"/>
</dbReference>
<gene>
    <name evidence="2" type="ORF">QF092_16095</name>
</gene>
<evidence type="ECO:0000259" key="1">
    <source>
        <dbReference type="SMART" id="SM00382"/>
    </source>
</evidence>
<dbReference type="InterPro" id="IPR003593">
    <property type="entry name" value="AAA+_ATPase"/>
</dbReference>
<accession>A0ABY8Q561</accession>
<dbReference type="RefSeq" id="WP_281465433.1">
    <property type="nucleotide sequence ID" value="NZ_CP124535.1"/>
</dbReference>
<feature type="domain" description="AAA+ ATPase" evidence="1">
    <location>
        <begin position="45"/>
        <end position="189"/>
    </location>
</feature>
<dbReference type="InterPro" id="IPR027417">
    <property type="entry name" value="P-loop_NTPase"/>
</dbReference>
<dbReference type="Gene3D" id="1.10.8.80">
    <property type="entry name" value="Magnesium chelatase subunit I, C-Terminal domain"/>
    <property type="match status" value="1"/>
</dbReference>
<organism evidence="2 3">
    <name type="scientific">Fuscovulum ytuae</name>
    <dbReference type="NCBI Taxonomy" id="3042299"/>
    <lineage>
        <taxon>Bacteria</taxon>
        <taxon>Pseudomonadati</taxon>
        <taxon>Pseudomonadota</taxon>
        <taxon>Alphaproteobacteria</taxon>
        <taxon>Rhodobacterales</taxon>
        <taxon>Paracoccaceae</taxon>
        <taxon>Fuscovulum</taxon>
    </lineage>
</organism>
<name>A0ABY8Q561_9RHOB</name>
<proteinExistence type="predicted"/>
<dbReference type="InterPro" id="IPR041628">
    <property type="entry name" value="ChlI/MoxR_AAA_lid"/>
</dbReference>
<keyword evidence="3" id="KW-1185">Reference proteome</keyword>
<dbReference type="InterPro" id="IPR050764">
    <property type="entry name" value="CbbQ/NirQ/NorQ/GpvN"/>
</dbReference>
<evidence type="ECO:0000313" key="3">
    <source>
        <dbReference type="Proteomes" id="UP001230978"/>
    </source>
</evidence>
<dbReference type="PANTHER" id="PTHR42759">
    <property type="entry name" value="MOXR FAMILY PROTEIN"/>
    <property type="match status" value="1"/>
</dbReference>
<sequence>MAEATDLVAQIEALGGTLAEAKASINRRFIGQEKVVDLVLAAMLCGGHALLVGLPGLGKTRLVDTLSTVMGLKGNRIQFTPDLMPADILGSEVLETAADGARAFRFIEGPIFCQLLMADEINRASPRTQSALLQAMQEREVTIAGQHRPLGRPFHVLATQNPIEQEGTYPLPEAQLDRFLVQVDVDYPTRATERDILIATTGAEEAASHQVFTAEGLIAAQGVLRRMPVGDQVVEAILDLVRSCRPGEPEGRELADALAWGPGPRAAQALMLTVRARALLDGRLAPSVADVAAMARPVLTHRMALSFAARARGESLAGIIDRTATRALGIEAAA</sequence>
<evidence type="ECO:0000313" key="2">
    <source>
        <dbReference type="EMBL" id="WGV15757.1"/>
    </source>
</evidence>
<dbReference type="Pfam" id="PF07726">
    <property type="entry name" value="AAA_3"/>
    <property type="match status" value="1"/>
</dbReference>
<dbReference type="Proteomes" id="UP001230978">
    <property type="component" value="Chromosome"/>
</dbReference>
<dbReference type="PANTHER" id="PTHR42759:SF1">
    <property type="entry name" value="MAGNESIUM-CHELATASE SUBUNIT CHLD"/>
    <property type="match status" value="1"/>
</dbReference>
<protein>
    <submittedName>
        <fullName evidence="2">MoxR family ATPase</fullName>
    </submittedName>
</protein>